<dbReference type="AlphaFoldDB" id="A0A9W4HX49"/>
<dbReference type="PANTHER" id="PTHR35186:SF4">
    <property type="entry name" value="PRION-INHIBITION AND PROPAGATION HELO DOMAIN-CONTAINING PROTEIN"/>
    <property type="match status" value="1"/>
</dbReference>
<feature type="signal peptide" evidence="1">
    <location>
        <begin position="1"/>
        <end position="20"/>
    </location>
</feature>
<name>A0A9W4HX49_PENOL</name>
<feature type="chain" id="PRO_5040948873" description="DUF7580 domain-containing protein" evidence="1">
    <location>
        <begin position="21"/>
        <end position="577"/>
    </location>
</feature>
<keyword evidence="4" id="KW-1185">Reference proteome</keyword>
<comment type="caution">
    <text evidence="3">The sequence shown here is derived from an EMBL/GenBank/DDBJ whole genome shotgun (WGS) entry which is preliminary data.</text>
</comment>
<evidence type="ECO:0000259" key="2">
    <source>
        <dbReference type="Pfam" id="PF24476"/>
    </source>
</evidence>
<dbReference type="EMBL" id="CAJVOS010000032">
    <property type="protein sequence ID" value="CAG8149117.1"/>
    <property type="molecule type" value="Genomic_DNA"/>
</dbReference>
<evidence type="ECO:0000313" key="3">
    <source>
        <dbReference type="EMBL" id="CAG8149117.1"/>
    </source>
</evidence>
<sequence>MSGLEVAGVVLGALPLIITAVDKYQVTAKIIKNFRHKEPYIQRLVQALNAQWFCVESELDIIWKETFSREDFIPPPPSPDDFKSPMVAQAIQKTLGVGYEHYIAALSECEQALVEIAAHLRGLSSDTTQDLAVLVQANPPKSNGSYEFTKKIKFALKKDDLMRHIKDLNDATNGLSRIREYSRLRCPVTLQSTSSATTRIVSSFDSIRRHACRLYSTISTVYGKSCHPEHEAHLFLQSRADILLTKYRTPKKTPVTFTVSFGPASHTDVCIPSLATEVKVSEDALIPQSSNLTLSSRGSLHSSQYSSTSTRRVSYQLDAQFETHCKSNTFNYPLGSSRLAPMPQIIQDLCLHLSKSAELQGLHLSQDDHLCYYNHEPKIRPQPSGPASHVHSLEEILQPTSSIKLSPVSRIALSFSIASSVMQLNDTKWYRFPITSSMICLVCENSGRPDSEPRPFISRKFTSSLEDSHALNVKRVMLELGIVLLELWQVRTLASYADECQKPCGTLGARYDLARHWLDVCIDNILPAVSEVITRCIECTFVTRTADLKWIDTEFRKSVYDYVVKPLGKLVHPHIEE</sequence>
<dbReference type="OrthoDB" id="3565018at2759"/>
<evidence type="ECO:0000256" key="1">
    <source>
        <dbReference type="SAM" id="SignalP"/>
    </source>
</evidence>
<dbReference type="Pfam" id="PF24476">
    <property type="entry name" value="DUF7580"/>
    <property type="match status" value="1"/>
</dbReference>
<evidence type="ECO:0000313" key="4">
    <source>
        <dbReference type="Proteomes" id="UP001153618"/>
    </source>
</evidence>
<proteinExistence type="predicted"/>
<reference evidence="3" key="1">
    <citation type="submission" date="2021-07" db="EMBL/GenBank/DDBJ databases">
        <authorList>
            <person name="Branca A.L. A."/>
        </authorList>
    </citation>
    <scope>NUCLEOTIDE SEQUENCE</scope>
</reference>
<protein>
    <recommendedName>
        <fullName evidence="2">DUF7580 domain-containing protein</fullName>
    </recommendedName>
</protein>
<dbReference type="InterPro" id="IPR056002">
    <property type="entry name" value="DUF7580"/>
</dbReference>
<accession>A0A9W4HX49</accession>
<organism evidence="3 4">
    <name type="scientific">Penicillium olsonii</name>
    <dbReference type="NCBI Taxonomy" id="99116"/>
    <lineage>
        <taxon>Eukaryota</taxon>
        <taxon>Fungi</taxon>
        <taxon>Dikarya</taxon>
        <taxon>Ascomycota</taxon>
        <taxon>Pezizomycotina</taxon>
        <taxon>Eurotiomycetes</taxon>
        <taxon>Eurotiomycetidae</taxon>
        <taxon>Eurotiales</taxon>
        <taxon>Aspergillaceae</taxon>
        <taxon>Penicillium</taxon>
    </lineage>
</organism>
<dbReference type="PANTHER" id="PTHR35186">
    <property type="entry name" value="ANK_REP_REGION DOMAIN-CONTAINING PROTEIN"/>
    <property type="match status" value="1"/>
</dbReference>
<dbReference type="Proteomes" id="UP001153618">
    <property type="component" value="Unassembled WGS sequence"/>
</dbReference>
<gene>
    <name evidence="3" type="ORF">POLS_LOCUS6027</name>
</gene>
<keyword evidence="1" id="KW-0732">Signal</keyword>
<feature type="domain" description="DUF7580" evidence="2">
    <location>
        <begin position="341"/>
        <end position="571"/>
    </location>
</feature>